<feature type="domain" description="HAT C-terminal dimerisation" evidence="6">
    <location>
        <begin position="91"/>
        <end position="157"/>
    </location>
</feature>
<keyword evidence="4" id="KW-0862">Zinc</keyword>
<comment type="subcellular location">
    <subcellularLocation>
        <location evidence="1">Nucleus</location>
    </subcellularLocation>
</comment>
<evidence type="ECO:0000256" key="3">
    <source>
        <dbReference type="ARBA" id="ARBA00022771"/>
    </source>
</evidence>
<evidence type="ECO:0000259" key="6">
    <source>
        <dbReference type="Pfam" id="PF05699"/>
    </source>
</evidence>
<name>A0ABM1SV95_LIMPO</name>
<keyword evidence="7" id="KW-1185">Reference proteome</keyword>
<dbReference type="PANTHER" id="PTHR46481">
    <property type="entry name" value="ZINC FINGER BED DOMAIN-CONTAINING PROTEIN 4"/>
    <property type="match status" value="1"/>
</dbReference>
<proteinExistence type="predicted"/>
<dbReference type="InterPro" id="IPR012337">
    <property type="entry name" value="RNaseH-like_sf"/>
</dbReference>
<sequence length="161" mass="18529">MMQIEHDVLASEEVKDKVKKRTKDLIMSQATTVLVENDTSSDEEDIPSQNVPQLFAGYKRSRHWGGASKTSVSSQLKRYFEMCQEHHEGSPNAYLHFWLINKNNLSRLFPVAMRVLTVPTSSSPIERVFSYGGIIMCPHRAKLSDKMLSQMIFLKYNSLYR</sequence>
<dbReference type="Pfam" id="PF05699">
    <property type="entry name" value="Dimer_Tnp_hAT"/>
    <property type="match status" value="1"/>
</dbReference>
<dbReference type="InterPro" id="IPR008906">
    <property type="entry name" value="HATC_C_dom"/>
</dbReference>
<dbReference type="RefSeq" id="XP_022247551.1">
    <property type="nucleotide sequence ID" value="XM_022391843.1"/>
</dbReference>
<keyword evidence="5" id="KW-0539">Nucleus</keyword>
<dbReference type="Proteomes" id="UP000694941">
    <property type="component" value="Unplaced"/>
</dbReference>
<evidence type="ECO:0000256" key="5">
    <source>
        <dbReference type="ARBA" id="ARBA00023242"/>
    </source>
</evidence>
<keyword evidence="3" id="KW-0863">Zinc-finger</keyword>
<evidence type="ECO:0000256" key="4">
    <source>
        <dbReference type="ARBA" id="ARBA00022833"/>
    </source>
</evidence>
<evidence type="ECO:0000256" key="2">
    <source>
        <dbReference type="ARBA" id="ARBA00022723"/>
    </source>
</evidence>
<evidence type="ECO:0000313" key="8">
    <source>
        <dbReference type="RefSeq" id="XP_022247551.1"/>
    </source>
</evidence>
<reference evidence="8" key="1">
    <citation type="submission" date="2025-08" db="UniProtKB">
        <authorList>
            <consortium name="RefSeq"/>
        </authorList>
    </citation>
    <scope>IDENTIFICATION</scope>
    <source>
        <tissue evidence="8">Muscle</tissue>
    </source>
</reference>
<keyword evidence="2" id="KW-0479">Metal-binding</keyword>
<dbReference type="PANTHER" id="PTHR46481:SF10">
    <property type="entry name" value="ZINC FINGER BED DOMAIN-CONTAINING PROTEIN 39"/>
    <property type="match status" value="1"/>
</dbReference>
<dbReference type="InterPro" id="IPR052035">
    <property type="entry name" value="ZnF_BED_domain_contain"/>
</dbReference>
<gene>
    <name evidence="8" type="primary">LOC111086942</name>
</gene>
<dbReference type="SUPFAM" id="SSF53098">
    <property type="entry name" value="Ribonuclease H-like"/>
    <property type="match status" value="1"/>
</dbReference>
<dbReference type="GeneID" id="111086942"/>
<accession>A0ABM1SV95</accession>
<protein>
    <submittedName>
        <fullName evidence="8">Uncharacterized protein LOC111086942</fullName>
    </submittedName>
</protein>
<organism evidence="7 8">
    <name type="scientific">Limulus polyphemus</name>
    <name type="common">Atlantic horseshoe crab</name>
    <dbReference type="NCBI Taxonomy" id="6850"/>
    <lineage>
        <taxon>Eukaryota</taxon>
        <taxon>Metazoa</taxon>
        <taxon>Ecdysozoa</taxon>
        <taxon>Arthropoda</taxon>
        <taxon>Chelicerata</taxon>
        <taxon>Merostomata</taxon>
        <taxon>Xiphosura</taxon>
        <taxon>Limulidae</taxon>
        <taxon>Limulus</taxon>
    </lineage>
</organism>
<evidence type="ECO:0000313" key="7">
    <source>
        <dbReference type="Proteomes" id="UP000694941"/>
    </source>
</evidence>
<evidence type="ECO:0000256" key="1">
    <source>
        <dbReference type="ARBA" id="ARBA00004123"/>
    </source>
</evidence>